<evidence type="ECO:0000256" key="3">
    <source>
        <dbReference type="ARBA" id="ARBA00022475"/>
    </source>
</evidence>
<evidence type="ECO:0000256" key="1">
    <source>
        <dbReference type="ARBA" id="ARBA00000085"/>
    </source>
</evidence>
<dbReference type="GO" id="GO:0005886">
    <property type="term" value="C:plasma membrane"/>
    <property type="evidence" value="ECO:0007669"/>
    <property type="project" value="UniProtKB-SubCell"/>
</dbReference>
<feature type="transmembrane region" description="Helical" evidence="14">
    <location>
        <begin position="151"/>
        <end position="172"/>
    </location>
</feature>
<keyword evidence="18" id="KW-1185">Reference proteome</keyword>
<evidence type="ECO:0000256" key="8">
    <source>
        <dbReference type="ARBA" id="ARBA00022741"/>
    </source>
</evidence>
<dbReference type="GO" id="GO:0005524">
    <property type="term" value="F:ATP binding"/>
    <property type="evidence" value="ECO:0007669"/>
    <property type="project" value="UniProtKB-KW"/>
</dbReference>
<dbReference type="OrthoDB" id="9786919at2"/>
<dbReference type="InterPro" id="IPR003594">
    <property type="entry name" value="HATPase_dom"/>
</dbReference>
<dbReference type="RefSeq" id="WP_128195776.1">
    <property type="nucleotide sequence ID" value="NZ_SACT01000001.1"/>
</dbReference>
<evidence type="ECO:0000256" key="5">
    <source>
        <dbReference type="ARBA" id="ARBA00022553"/>
    </source>
</evidence>
<evidence type="ECO:0000256" key="7">
    <source>
        <dbReference type="ARBA" id="ARBA00022692"/>
    </source>
</evidence>
<dbReference type="EC" id="2.7.13.3" evidence="14"/>
<feature type="domain" description="HAMP" evidence="16">
    <location>
        <begin position="175"/>
        <end position="228"/>
    </location>
</feature>
<dbReference type="Gene3D" id="3.30.565.10">
    <property type="entry name" value="Histidine kinase-like ATPase, C-terminal domain"/>
    <property type="match status" value="1"/>
</dbReference>
<dbReference type="InterPro" id="IPR004358">
    <property type="entry name" value="Sig_transdc_His_kin-like_C"/>
</dbReference>
<organism evidence="17 18">
    <name type="scientific">Rubrivivax albus</name>
    <dbReference type="NCBI Taxonomy" id="2499835"/>
    <lineage>
        <taxon>Bacteria</taxon>
        <taxon>Pseudomonadati</taxon>
        <taxon>Pseudomonadota</taxon>
        <taxon>Betaproteobacteria</taxon>
        <taxon>Burkholderiales</taxon>
        <taxon>Sphaerotilaceae</taxon>
        <taxon>Rubrivivax</taxon>
    </lineage>
</organism>
<keyword evidence="9 14" id="KW-0418">Kinase</keyword>
<dbReference type="Gene3D" id="6.10.340.10">
    <property type="match status" value="1"/>
</dbReference>
<dbReference type="SUPFAM" id="SSF55874">
    <property type="entry name" value="ATPase domain of HSP90 chaperone/DNA topoisomerase II/histidine kinase"/>
    <property type="match status" value="1"/>
</dbReference>
<dbReference type="InterPro" id="IPR036097">
    <property type="entry name" value="HisK_dim/P_sf"/>
</dbReference>
<evidence type="ECO:0000256" key="10">
    <source>
        <dbReference type="ARBA" id="ARBA00022840"/>
    </source>
</evidence>
<gene>
    <name evidence="17" type="ORF">ENE75_03855</name>
</gene>
<evidence type="ECO:0000259" key="15">
    <source>
        <dbReference type="PROSITE" id="PS50109"/>
    </source>
</evidence>
<evidence type="ECO:0000256" key="13">
    <source>
        <dbReference type="ARBA" id="ARBA00023136"/>
    </source>
</evidence>
<proteinExistence type="predicted"/>
<evidence type="ECO:0000313" key="18">
    <source>
        <dbReference type="Proteomes" id="UP000288178"/>
    </source>
</evidence>
<keyword evidence="7 14" id="KW-0812">Transmembrane</keyword>
<evidence type="ECO:0000313" key="17">
    <source>
        <dbReference type="EMBL" id="RVT54018.1"/>
    </source>
</evidence>
<comment type="caution">
    <text evidence="17">The sequence shown here is derived from an EMBL/GenBank/DDBJ whole genome shotgun (WGS) entry which is preliminary data.</text>
</comment>
<keyword evidence="3 14" id="KW-1003">Cell membrane</keyword>
<dbReference type="EMBL" id="SACT01000001">
    <property type="protein sequence ID" value="RVT54018.1"/>
    <property type="molecule type" value="Genomic_DNA"/>
</dbReference>
<dbReference type="InterPro" id="IPR006290">
    <property type="entry name" value="CztS_silS_copS"/>
</dbReference>
<dbReference type="SUPFAM" id="SSF47384">
    <property type="entry name" value="Homodimeric domain of signal transducing histidine kinase"/>
    <property type="match status" value="1"/>
</dbReference>
<reference evidence="17 18" key="1">
    <citation type="submission" date="2019-01" db="EMBL/GenBank/DDBJ databases">
        <authorList>
            <person name="Chen W.-M."/>
        </authorList>
    </citation>
    <scope>NUCLEOTIDE SEQUENCE [LARGE SCALE GENOMIC DNA]</scope>
    <source>
        <strain evidence="17 18">ICH-3</strain>
    </source>
</reference>
<keyword evidence="4 14" id="KW-0997">Cell inner membrane</keyword>
<dbReference type="Gene3D" id="1.10.287.130">
    <property type="match status" value="1"/>
</dbReference>
<dbReference type="InterPro" id="IPR050428">
    <property type="entry name" value="TCS_sensor_his_kinase"/>
</dbReference>
<protein>
    <recommendedName>
        <fullName evidence="14">Sensor protein</fullName>
        <ecNumber evidence="14">2.7.13.3</ecNumber>
    </recommendedName>
</protein>
<evidence type="ECO:0000256" key="14">
    <source>
        <dbReference type="RuleBase" id="RU364088"/>
    </source>
</evidence>
<dbReference type="SMART" id="SM00388">
    <property type="entry name" value="HisKA"/>
    <property type="match status" value="1"/>
</dbReference>
<dbReference type="InterPro" id="IPR003660">
    <property type="entry name" value="HAMP_dom"/>
</dbReference>
<dbReference type="Pfam" id="PF00512">
    <property type="entry name" value="HisKA"/>
    <property type="match status" value="1"/>
</dbReference>
<dbReference type="InterPro" id="IPR036890">
    <property type="entry name" value="HATPase_C_sf"/>
</dbReference>
<dbReference type="PANTHER" id="PTHR45436">
    <property type="entry name" value="SENSOR HISTIDINE KINASE YKOH"/>
    <property type="match status" value="1"/>
</dbReference>
<keyword evidence="5" id="KW-0597">Phosphoprotein</keyword>
<keyword evidence="11 14" id="KW-1133">Transmembrane helix</keyword>
<evidence type="ECO:0000256" key="9">
    <source>
        <dbReference type="ARBA" id="ARBA00022777"/>
    </source>
</evidence>
<evidence type="ECO:0000256" key="4">
    <source>
        <dbReference type="ARBA" id="ARBA00022519"/>
    </source>
</evidence>
<keyword evidence="13 14" id="KW-0472">Membrane</keyword>
<dbReference type="PRINTS" id="PR00344">
    <property type="entry name" value="BCTRLSENSOR"/>
</dbReference>
<dbReference type="GO" id="GO:0000155">
    <property type="term" value="F:phosphorelay sensor kinase activity"/>
    <property type="evidence" value="ECO:0007669"/>
    <property type="project" value="InterPro"/>
</dbReference>
<feature type="domain" description="Histidine kinase" evidence="15">
    <location>
        <begin position="236"/>
        <end position="450"/>
    </location>
</feature>
<comment type="function">
    <text evidence="14">Member of a two-component regulatory system.</text>
</comment>
<comment type="subcellular location">
    <subcellularLocation>
        <location evidence="2 14">Cell inner membrane</location>
    </subcellularLocation>
</comment>
<dbReference type="InterPro" id="IPR005467">
    <property type="entry name" value="His_kinase_dom"/>
</dbReference>
<keyword evidence="8 14" id="KW-0547">Nucleotide-binding</keyword>
<dbReference type="PROSITE" id="PS50885">
    <property type="entry name" value="HAMP"/>
    <property type="match status" value="1"/>
</dbReference>
<sequence>MKTSCPEALCSHSISTRLSRKLAIFTMVVLGVLFAVTWGMVKMILVERNEADLVARCELITDVVSRAAIGGETAVMAQLLSDAPMRASTRLQVWRADGSKLYADYESEALKRSEHTVVHEFSIPTPTLAGGEVRARYTVDYSRDAELGTRWAWILVGVTLAAGALVATGTRWHVTRGLRPLRDLAAQTRAISARDLDRRLALVDPAEELLPWIEQFNAMMDRLQLAVQQLEAFNADVAHELRTPLATLIGETEVALSRDRDAASLQDTLASNLEEMQRLSALVNDMLFLSQADRGAVARRGEPVSLAELARQVCEFHEATLEDAGVGLRIDGDAQLAVDVPLVKRALSNLVGNATRFAARGSTVVVAIAPEADGQFRVQVENAGETIAPDHLPRLFDRFFRADTSRCCEDAQHHGLGLAIVAAIARMHAGRTVAESAAGTTRVGFTLAAA</sequence>
<comment type="catalytic activity">
    <reaction evidence="1 14">
        <text>ATP + protein L-histidine = ADP + protein N-phospho-L-histidine.</text>
        <dbReference type="EC" id="2.7.13.3"/>
    </reaction>
</comment>
<evidence type="ECO:0000256" key="2">
    <source>
        <dbReference type="ARBA" id="ARBA00004533"/>
    </source>
</evidence>
<dbReference type="FunFam" id="1.10.287.130:FF:000001">
    <property type="entry name" value="Two-component sensor histidine kinase"/>
    <property type="match status" value="1"/>
</dbReference>
<name>A0A3S3SF19_9BURK</name>
<dbReference type="CDD" id="cd00082">
    <property type="entry name" value="HisKA"/>
    <property type="match status" value="1"/>
</dbReference>
<keyword evidence="10 14" id="KW-0067">ATP-binding</keyword>
<dbReference type="PANTHER" id="PTHR45436:SF9">
    <property type="entry name" value="SENSOR PROTEIN"/>
    <property type="match status" value="1"/>
</dbReference>
<evidence type="ECO:0000259" key="16">
    <source>
        <dbReference type="PROSITE" id="PS50885"/>
    </source>
</evidence>
<dbReference type="Pfam" id="PF02518">
    <property type="entry name" value="HATPase_c"/>
    <property type="match status" value="1"/>
</dbReference>
<keyword evidence="12 14" id="KW-0902">Two-component regulatory system</keyword>
<accession>A0A3S3SF19</accession>
<evidence type="ECO:0000256" key="11">
    <source>
        <dbReference type="ARBA" id="ARBA00022989"/>
    </source>
</evidence>
<dbReference type="InterPro" id="IPR003661">
    <property type="entry name" value="HisK_dim/P_dom"/>
</dbReference>
<evidence type="ECO:0000256" key="6">
    <source>
        <dbReference type="ARBA" id="ARBA00022679"/>
    </source>
</evidence>
<dbReference type="SMART" id="SM00304">
    <property type="entry name" value="HAMP"/>
    <property type="match status" value="1"/>
</dbReference>
<dbReference type="Proteomes" id="UP000288178">
    <property type="component" value="Unassembled WGS sequence"/>
</dbReference>
<dbReference type="PROSITE" id="PS50109">
    <property type="entry name" value="HIS_KIN"/>
    <property type="match status" value="1"/>
</dbReference>
<dbReference type="NCBIfam" id="TIGR01386">
    <property type="entry name" value="cztS_silS_copS"/>
    <property type="match status" value="1"/>
</dbReference>
<dbReference type="SMART" id="SM00387">
    <property type="entry name" value="HATPase_c"/>
    <property type="match status" value="1"/>
</dbReference>
<keyword evidence="6 14" id="KW-0808">Transferase</keyword>
<evidence type="ECO:0000256" key="12">
    <source>
        <dbReference type="ARBA" id="ARBA00023012"/>
    </source>
</evidence>
<dbReference type="AlphaFoldDB" id="A0A3S3SF19"/>
<feature type="transmembrane region" description="Helical" evidence="14">
    <location>
        <begin position="22"/>
        <end position="41"/>
    </location>
</feature>
<dbReference type="CDD" id="cd06225">
    <property type="entry name" value="HAMP"/>
    <property type="match status" value="1"/>
</dbReference>